<feature type="compositionally biased region" description="Polar residues" evidence="6">
    <location>
        <begin position="21"/>
        <end position="33"/>
    </location>
</feature>
<feature type="compositionally biased region" description="Basic residues" evidence="6">
    <location>
        <begin position="48"/>
        <end position="59"/>
    </location>
</feature>
<dbReference type="EMBL" id="NKXS01002105">
    <property type="protein sequence ID" value="PIN15286.1"/>
    <property type="molecule type" value="Genomic_DNA"/>
</dbReference>
<dbReference type="SUPFAM" id="SSF101936">
    <property type="entry name" value="DNA-binding pseudobarrel domain"/>
    <property type="match status" value="1"/>
</dbReference>
<dbReference type="PROSITE" id="PS50863">
    <property type="entry name" value="B3"/>
    <property type="match status" value="1"/>
</dbReference>
<dbReference type="GO" id="GO:0005634">
    <property type="term" value="C:nucleus"/>
    <property type="evidence" value="ECO:0007669"/>
    <property type="project" value="UniProtKB-SubCell"/>
</dbReference>
<feature type="compositionally biased region" description="Basic and acidic residues" evidence="6">
    <location>
        <begin position="1"/>
        <end position="20"/>
    </location>
</feature>
<feature type="domain" description="TF-B3" evidence="7">
    <location>
        <begin position="115"/>
        <end position="206"/>
    </location>
</feature>
<dbReference type="InterPro" id="IPR003340">
    <property type="entry name" value="B3_DNA-bd"/>
</dbReference>
<keyword evidence="5" id="KW-0539">Nucleus</keyword>
<evidence type="ECO:0000256" key="6">
    <source>
        <dbReference type="SAM" id="MobiDB-lite"/>
    </source>
</evidence>
<dbReference type="Pfam" id="PF02362">
    <property type="entry name" value="B3"/>
    <property type="match status" value="1"/>
</dbReference>
<keyword evidence="3" id="KW-0238">DNA-binding</keyword>
<evidence type="ECO:0000256" key="5">
    <source>
        <dbReference type="ARBA" id="ARBA00023242"/>
    </source>
</evidence>
<dbReference type="OrthoDB" id="1605554at2759"/>
<evidence type="ECO:0000259" key="7">
    <source>
        <dbReference type="PROSITE" id="PS50863"/>
    </source>
</evidence>
<evidence type="ECO:0000313" key="8">
    <source>
        <dbReference type="EMBL" id="PIN15286.1"/>
    </source>
</evidence>
<dbReference type="InterPro" id="IPR015300">
    <property type="entry name" value="DNA-bd_pseudobarrel_sf"/>
</dbReference>
<dbReference type="InterPro" id="IPR044837">
    <property type="entry name" value="REM16-like"/>
</dbReference>
<dbReference type="Proteomes" id="UP000231279">
    <property type="component" value="Unassembled WGS sequence"/>
</dbReference>
<comment type="caution">
    <text evidence="8">The sequence shown here is derived from an EMBL/GenBank/DDBJ whole genome shotgun (WGS) entry which is preliminary data.</text>
</comment>
<dbReference type="AlphaFoldDB" id="A0A2G9HCQ1"/>
<sequence length="315" mass="35818">METRKLKQKLHEIDSRKSADSENFQADFSASTSEARKDNGDVMQLQSTKKRVSRKPRSFKSKDKDVGSDNSKKAISYGRKRSNYSDVYDGVEAKFSVMERAERVLANLQNEFPHFLKCMLPSNVAHGFWLHLPKKFCCLHLPNRDTSVVLVDEWGNEYQTSYLLGRHGLSAGWRGFSISHRLLKGDILIFHLIEPCKLKVHIVRVNSADVVRAAICLMSLDPSRRGTDADNFVKKERKRGKTKYVDVEPFLDTFTSSENVKGKNIEILKPSEQSTNSDVSSSKGCEILNPPQPNDVSHPETSFLHDRSREVITCR</sequence>
<protein>
    <recommendedName>
        <fullName evidence="7">TF-B3 domain-containing protein</fullName>
    </recommendedName>
</protein>
<reference evidence="9" key="1">
    <citation type="journal article" date="2018" name="Gigascience">
        <title>Genome assembly of the Pink Ipe (Handroanthus impetiginosus, Bignoniaceae), a highly valued, ecologically keystone Neotropical timber forest tree.</title>
        <authorList>
            <person name="Silva-Junior O.B."/>
            <person name="Grattapaglia D."/>
            <person name="Novaes E."/>
            <person name="Collevatti R.G."/>
        </authorList>
    </citation>
    <scope>NUCLEOTIDE SEQUENCE [LARGE SCALE GENOMIC DNA]</scope>
    <source>
        <strain evidence="9">cv. UFG-1</strain>
    </source>
</reference>
<keyword evidence="4" id="KW-0804">Transcription</keyword>
<evidence type="ECO:0000256" key="1">
    <source>
        <dbReference type="ARBA" id="ARBA00004123"/>
    </source>
</evidence>
<proteinExistence type="predicted"/>
<dbReference type="GO" id="GO:0003677">
    <property type="term" value="F:DNA binding"/>
    <property type="evidence" value="ECO:0007669"/>
    <property type="project" value="UniProtKB-KW"/>
</dbReference>
<keyword evidence="9" id="KW-1185">Reference proteome</keyword>
<accession>A0A2G9HCQ1</accession>
<feature type="region of interest" description="Disordered" evidence="6">
    <location>
        <begin position="268"/>
        <end position="303"/>
    </location>
</feature>
<feature type="compositionally biased region" description="Polar residues" evidence="6">
    <location>
        <begin position="271"/>
        <end position="283"/>
    </location>
</feature>
<evidence type="ECO:0000256" key="2">
    <source>
        <dbReference type="ARBA" id="ARBA00023015"/>
    </source>
</evidence>
<evidence type="ECO:0000313" key="9">
    <source>
        <dbReference type="Proteomes" id="UP000231279"/>
    </source>
</evidence>
<feature type="region of interest" description="Disordered" evidence="6">
    <location>
        <begin position="1"/>
        <end position="73"/>
    </location>
</feature>
<comment type="subcellular location">
    <subcellularLocation>
        <location evidence="1">Nucleus</location>
    </subcellularLocation>
</comment>
<dbReference type="PANTHER" id="PTHR31391:SF67">
    <property type="entry name" value="TF-B3 DOMAIN-CONTAINING PROTEIN"/>
    <property type="match status" value="1"/>
</dbReference>
<evidence type="ECO:0000256" key="3">
    <source>
        <dbReference type="ARBA" id="ARBA00023125"/>
    </source>
</evidence>
<dbReference type="PANTHER" id="PTHR31391">
    <property type="entry name" value="B3 DOMAIN-CONTAINING PROTEIN OS11G0197600-RELATED"/>
    <property type="match status" value="1"/>
</dbReference>
<evidence type="ECO:0000256" key="4">
    <source>
        <dbReference type="ARBA" id="ARBA00023163"/>
    </source>
</evidence>
<feature type="compositionally biased region" description="Basic and acidic residues" evidence="6">
    <location>
        <begin position="60"/>
        <end position="72"/>
    </location>
</feature>
<organism evidence="8 9">
    <name type="scientific">Handroanthus impetiginosus</name>
    <dbReference type="NCBI Taxonomy" id="429701"/>
    <lineage>
        <taxon>Eukaryota</taxon>
        <taxon>Viridiplantae</taxon>
        <taxon>Streptophyta</taxon>
        <taxon>Embryophyta</taxon>
        <taxon>Tracheophyta</taxon>
        <taxon>Spermatophyta</taxon>
        <taxon>Magnoliopsida</taxon>
        <taxon>eudicotyledons</taxon>
        <taxon>Gunneridae</taxon>
        <taxon>Pentapetalae</taxon>
        <taxon>asterids</taxon>
        <taxon>lamiids</taxon>
        <taxon>Lamiales</taxon>
        <taxon>Bignoniaceae</taxon>
        <taxon>Crescentiina</taxon>
        <taxon>Tabebuia alliance</taxon>
        <taxon>Handroanthus</taxon>
    </lineage>
</organism>
<dbReference type="Gene3D" id="2.40.330.10">
    <property type="entry name" value="DNA-binding pseudobarrel domain"/>
    <property type="match status" value="1"/>
</dbReference>
<dbReference type="SMART" id="SM01019">
    <property type="entry name" value="B3"/>
    <property type="match status" value="1"/>
</dbReference>
<keyword evidence="2" id="KW-0805">Transcription regulation</keyword>
<dbReference type="CDD" id="cd10017">
    <property type="entry name" value="B3_DNA"/>
    <property type="match status" value="1"/>
</dbReference>
<gene>
    <name evidence="8" type="ORF">CDL12_12071</name>
</gene>
<name>A0A2G9HCQ1_9LAMI</name>